<feature type="repeat" description="PPR" evidence="2">
    <location>
        <begin position="224"/>
        <end position="258"/>
    </location>
</feature>
<dbReference type="EMBL" id="JAXIOK010000022">
    <property type="protein sequence ID" value="KAK4743664.1"/>
    <property type="molecule type" value="Genomic_DNA"/>
</dbReference>
<dbReference type="InterPro" id="IPR002885">
    <property type="entry name" value="PPR_rpt"/>
</dbReference>
<proteinExistence type="predicted"/>
<dbReference type="Proteomes" id="UP001345219">
    <property type="component" value="Chromosome 9"/>
</dbReference>
<evidence type="ECO:0000256" key="1">
    <source>
        <dbReference type="ARBA" id="ARBA00022737"/>
    </source>
</evidence>
<protein>
    <recommendedName>
        <fullName evidence="6">Pentatricopeptide repeat-containing protein</fullName>
    </recommendedName>
</protein>
<dbReference type="InterPro" id="IPR011990">
    <property type="entry name" value="TPR-like_helical_dom_sf"/>
</dbReference>
<keyword evidence="3" id="KW-0732">Signal</keyword>
<gene>
    <name evidence="4" type="ORF">SAY87_009976</name>
</gene>
<dbReference type="Pfam" id="PF01535">
    <property type="entry name" value="PPR"/>
    <property type="match status" value="5"/>
</dbReference>
<name>A0AAN7JH81_9MYRT</name>
<dbReference type="Pfam" id="PF20431">
    <property type="entry name" value="E_motif"/>
    <property type="match status" value="1"/>
</dbReference>
<evidence type="ECO:0000256" key="2">
    <source>
        <dbReference type="PROSITE-ProRule" id="PRU00708"/>
    </source>
</evidence>
<dbReference type="Gene3D" id="1.25.40.10">
    <property type="entry name" value="Tetratricopeptide repeat domain"/>
    <property type="match status" value="2"/>
</dbReference>
<dbReference type="GO" id="GO:0009451">
    <property type="term" value="P:RNA modification"/>
    <property type="evidence" value="ECO:0007669"/>
    <property type="project" value="InterPro"/>
</dbReference>
<reference evidence="4 5" key="1">
    <citation type="journal article" date="2023" name="Hortic Res">
        <title>Pangenome of water caltrop reveals structural variations and asymmetric subgenome divergence after allopolyploidization.</title>
        <authorList>
            <person name="Zhang X."/>
            <person name="Chen Y."/>
            <person name="Wang L."/>
            <person name="Yuan Y."/>
            <person name="Fang M."/>
            <person name="Shi L."/>
            <person name="Lu R."/>
            <person name="Comes H.P."/>
            <person name="Ma Y."/>
            <person name="Chen Y."/>
            <person name="Huang G."/>
            <person name="Zhou Y."/>
            <person name="Zheng Z."/>
            <person name="Qiu Y."/>
        </authorList>
    </citation>
    <scope>NUCLEOTIDE SEQUENCE [LARGE SCALE GENOMIC DNA]</scope>
    <source>
        <tissue evidence="4">Roots</tissue>
    </source>
</reference>
<comment type="caution">
    <text evidence="4">The sequence shown here is derived from an EMBL/GenBank/DDBJ whole genome shotgun (WGS) entry which is preliminary data.</text>
</comment>
<feature type="repeat" description="PPR" evidence="2">
    <location>
        <begin position="329"/>
        <end position="363"/>
    </location>
</feature>
<dbReference type="Pfam" id="PF13041">
    <property type="entry name" value="PPR_2"/>
    <property type="match status" value="2"/>
</dbReference>
<evidence type="ECO:0000256" key="3">
    <source>
        <dbReference type="SAM" id="SignalP"/>
    </source>
</evidence>
<keyword evidence="5" id="KW-1185">Reference proteome</keyword>
<dbReference type="InterPro" id="IPR046960">
    <property type="entry name" value="PPR_At4g14850-like_plant"/>
</dbReference>
<dbReference type="InterPro" id="IPR046848">
    <property type="entry name" value="E_motif"/>
</dbReference>
<dbReference type="GO" id="GO:0003723">
    <property type="term" value="F:RNA binding"/>
    <property type="evidence" value="ECO:0007669"/>
    <property type="project" value="InterPro"/>
</dbReference>
<dbReference type="FunFam" id="1.25.40.10:FF:001213">
    <property type="entry name" value="Pentatricopeptide repeat-containing protein, mitochondrial"/>
    <property type="match status" value="1"/>
</dbReference>
<dbReference type="NCBIfam" id="TIGR00756">
    <property type="entry name" value="PPR"/>
    <property type="match status" value="4"/>
</dbReference>
<dbReference type="PROSITE" id="PS51375">
    <property type="entry name" value="PPR"/>
    <property type="match status" value="2"/>
</dbReference>
<dbReference type="PANTHER" id="PTHR47926:SF460">
    <property type="entry name" value="OS01G0815900 PROTEIN"/>
    <property type="match status" value="1"/>
</dbReference>
<keyword evidence="1" id="KW-0677">Repeat</keyword>
<sequence length="504" mass="56314">MWSARLVMIRLGASHVLCRFPGLSPLATTFSILRSHSYSGTHLAHSSREGSLRTLQKSLLSLLQRYPLSRRVALQVHCLSVTSGWFSSLCPFESLIRCYSEGRFPREALLLFKQLQCSSAVTGRSLDSFTLTFLLNTCVVLGSDVTGAELHSLSMKSGFESHLYVQTAVVYMYGSCGRLRDAHRVFDEMPERNSISWNVLISGFAKWDQPVVAHILLEKMVARTVVSWTAVIDGYTRMNRVDEAFGLFRRMVADDAILPSEVTILTIIPAVSSLGDVNICQSVHCYVEKRGFNASDIRVLNSIIDSYAKCGCANSAWMVFFETPAERRNLVTWTSIISAFAMHGMGKEALENFNRMENSGLQPNRVTFLSILSACSHGGLVKEGLMFFEKMDAHYKIEPDIKHYGSLIDLLGRAGRLEEAENVALEVPCDISNDVIWRTLLGACSFHGDVKRAERVTTKILEREKGYGGDYVLMSNIMAGVGRYGDAKKLRELMDQRYASKMCI</sequence>
<accession>A0AAN7JH81</accession>
<evidence type="ECO:0000313" key="5">
    <source>
        <dbReference type="Proteomes" id="UP001345219"/>
    </source>
</evidence>
<dbReference type="AlphaFoldDB" id="A0AAN7JH81"/>
<organism evidence="4 5">
    <name type="scientific">Trapa incisa</name>
    <dbReference type="NCBI Taxonomy" id="236973"/>
    <lineage>
        <taxon>Eukaryota</taxon>
        <taxon>Viridiplantae</taxon>
        <taxon>Streptophyta</taxon>
        <taxon>Embryophyta</taxon>
        <taxon>Tracheophyta</taxon>
        <taxon>Spermatophyta</taxon>
        <taxon>Magnoliopsida</taxon>
        <taxon>eudicotyledons</taxon>
        <taxon>Gunneridae</taxon>
        <taxon>Pentapetalae</taxon>
        <taxon>rosids</taxon>
        <taxon>malvids</taxon>
        <taxon>Myrtales</taxon>
        <taxon>Lythraceae</taxon>
        <taxon>Trapa</taxon>
    </lineage>
</organism>
<dbReference type="PANTHER" id="PTHR47926">
    <property type="entry name" value="PENTATRICOPEPTIDE REPEAT-CONTAINING PROTEIN"/>
    <property type="match status" value="1"/>
</dbReference>
<dbReference type="FunFam" id="1.25.40.10:FF:000344">
    <property type="entry name" value="Pentatricopeptide repeat-containing protein"/>
    <property type="match status" value="1"/>
</dbReference>
<feature type="signal peptide" evidence="3">
    <location>
        <begin position="1"/>
        <end position="18"/>
    </location>
</feature>
<evidence type="ECO:0000313" key="4">
    <source>
        <dbReference type="EMBL" id="KAK4743664.1"/>
    </source>
</evidence>
<feature type="chain" id="PRO_5043026964" description="Pentatricopeptide repeat-containing protein" evidence="3">
    <location>
        <begin position="19"/>
        <end position="504"/>
    </location>
</feature>
<evidence type="ECO:0008006" key="6">
    <source>
        <dbReference type="Google" id="ProtNLM"/>
    </source>
</evidence>